<accession>A0A5C6DF42</accession>
<evidence type="ECO:0000313" key="2">
    <source>
        <dbReference type="Proteomes" id="UP000319143"/>
    </source>
</evidence>
<gene>
    <name evidence="1" type="ORF">Poly41_39880</name>
</gene>
<comment type="caution">
    <text evidence="1">The sequence shown here is derived from an EMBL/GenBank/DDBJ whole genome shotgun (WGS) entry which is preliminary data.</text>
</comment>
<reference evidence="1 2" key="1">
    <citation type="submission" date="2019-02" db="EMBL/GenBank/DDBJ databases">
        <title>Deep-cultivation of Planctomycetes and their phenomic and genomic characterization uncovers novel biology.</title>
        <authorList>
            <person name="Wiegand S."/>
            <person name="Jogler M."/>
            <person name="Boedeker C."/>
            <person name="Pinto D."/>
            <person name="Vollmers J."/>
            <person name="Rivas-Marin E."/>
            <person name="Kohn T."/>
            <person name="Peeters S.H."/>
            <person name="Heuer A."/>
            <person name="Rast P."/>
            <person name="Oberbeckmann S."/>
            <person name="Bunk B."/>
            <person name="Jeske O."/>
            <person name="Meyerdierks A."/>
            <person name="Storesund J.E."/>
            <person name="Kallscheuer N."/>
            <person name="Luecker S."/>
            <person name="Lage O.M."/>
            <person name="Pohl T."/>
            <person name="Merkel B.J."/>
            <person name="Hornburger P."/>
            <person name="Mueller R.-W."/>
            <person name="Bruemmer F."/>
            <person name="Labrenz M."/>
            <person name="Spormann A.M."/>
            <person name="Op Den Camp H."/>
            <person name="Overmann J."/>
            <person name="Amann R."/>
            <person name="Jetten M.S.M."/>
            <person name="Mascher T."/>
            <person name="Medema M.H."/>
            <person name="Devos D.P."/>
            <person name="Kaster A.-K."/>
            <person name="Ovreas L."/>
            <person name="Rohde M."/>
            <person name="Galperin M.Y."/>
            <person name="Jogler C."/>
        </authorList>
    </citation>
    <scope>NUCLEOTIDE SEQUENCE [LARGE SCALE GENOMIC DNA]</scope>
    <source>
        <strain evidence="1 2">Poly41</strain>
    </source>
</reference>
<proteinExistence type="predicted"/>
<dbReference type="RefSeq" id="WP_146528289.1">
    <property type="nucleotide sequence ID" value="NZ_SJPV01000007.1"/>
</dbReference>
<dbReference type="EMBL" id="SJPV01000007">
    <property type="protein sequence ID" value="TWU34845.1"/>
    <property type="molecule type" value="Genomic_DNA"/>
</dbReference>
<keyword evidence="2" id="KW-1185">Reference proteome</keyword>
<protein>
    <recommendedName>
        <fullName evidence="3">THAP4-like heme-binding beta-barrel domain-containing protein</fullName>
    </recommendedName>
</protein>
<dbReference type="AlphaFoldDB" id="A0A5C6DF42"/>
<name>A0A5C6DF42_9BACT</name>
<dbReference type="Proteomes" id="UP000319143">
    <property type="component" value="Unassembled WGS sequence"/>
</dbReference>
<evidence type="ECO:0000313" key="1">
    <source>
        <dbReference type="EMBL" id="TWU34845.1"/>
    </source>
</evidence>
<sequence length="191" mass="20658">MRQIVAALTVVLLTCGVTYGQDESGPGFEHLKSYGPMIGTWQYDGPSLQDVPGIAKKGTKVVFEFSWKWILDKSVVEETWSFGVKGGKTFSGKGLIGWNAAEKKVTFGTMDSFGGMVLGSSVYDAETKSRTYASNGIDGDGNKISSKGVLAKVDKDTLTFQALEQTGGSVFEGPSPIYTFKRVQRTEKEAK</sequence>
<evidence type="ECO:0008006" key="3">
    <source>
        <dbReference type="Google" id="ProtNLM"/>
    </source>
</evidence>
<organism evidence="1 2">
    <name type="scientific">Novipirellula artificiosorum</name>
    <dbReference type="NCBI Taxonomy" id="2528016"/>
    <lineage>
        <taxon>Bacteria</taxon>
        <taxon>Pseudomonadati</taxon>
        <taxon>Planctomycetota</taxon>
        <taxon>Planctomycetia</taxon>
        <taxon>Pirellulales</taxon>
        <taxon>Pirellulaceae</taxon>
        <taxon>Novipirellula</taxon>
    </lineage>
</organism>